<dbReference type="EC" id="2.7.7.19" evidence="2"/>
<evidence type="ECO:0000313" key="9">
    <source>
        <dbReference type="Proteomes" id="UP001556367"/>
    </source>
</evidence>
<reference evidence="9" key="1">
    <citation type="submission" date="2024-06" db="EMBL/GenBank/DDBJ databases">
        <title>Multi-omics analyses provide insights into the biosynthesis of the anticancer antibiotic pleurotin in Hohenbuehelia grisea.</title>
        <authorList>
            <person name="Weaver J.A."/>
            <person name="Alberti F."/>
        </authorList>
    </citation>
    <scope>NUCLEOTIDE SEQUENCE [LARGE SCALE GENOMIC DNA]</scope>
    <source>
        <strain evidence="9">T-177</strain>
    </source>
</reference>
<feature type="region of interest" description="Disordered" evidence="5">
    <location>
        <begin position="1"/>
        <end position="108"/>
    </location>
</feature>
<dbReference type="SUPFAM" id="SSF81301">
    <property type="entry name" value="Nucleotidyltransferase"/>
    <property type="match status" value="1"/>
</dbReference>
<feature type="region of interest" description="Disordered" evidence="5">
    <location>
        <begin position="609"/>
        <end position="763"/>
    </location>
</feature>
<feature type="compositionally biased region" description="Low complexity" evidence="5">
    <location>
        <begin position="20"/>
        <end position="35"/>
    </location>
</feature>
<evidence type="ECO:0000259" key="6">
    <source>
        <dbReference type="Pfam" id="PF03828"/>
    </source>
</evidence>
<dbReference type="EMBL" id="JASNQZ010000015">
    <property type="protein sequence ID" value="KAL0946483.1"/>
    <property type="molecule type" value="Genomic_DNA"/>
</dbReference>
<feature type="domain" description="Poly(A) RNA polymerase mitochondrial-like central palm" evidence="7">
    <location>
        <begin position="253"/>
        <end position="385"/>
    </location>
</feature>
<dbReference type="PANTHER" id="PTHR23092">
    <property type="entry name" value="POLY(A) RNA POLYMERASE"/>
    <property type="match status" value="1"/>
</dbReference>
<feature type="region of interest" description="Disordered" evidence="5">
    <location>
        <begin position="120"/>
        <end position="231"/>
    </location>
</feature>
<feature type="compositionally biased region" description="Basic and acidic residues" evidence="5">
    <location>
        <begin position="206"/>
        <end position="231"/>
    </location>
</feature>
<feature type="compositionally biased region" description="Basic residues" evidence="5">
    <location>
        <begin position="172"/>
        <end position="181"/>
    </location>
</feature>
<evidence type="ECO:0000259" key="7">
    <source>
        <dbReference type="Pfam" id="PF22600"/>
    </source>
</evidence>
<accession>A0ABR3IT93</accession>
<evidence type="ECO:0000256" key="5">
    <source>
        <dbReference type="SAM" id="MobiDB-lite"/>
    </source>
</evidence>
<feature type="compositionally biased region" description="Basic and acidic residues" evidence="5">
    <location>
        <begin position="182"/>
        <end position="195"/>
    </location>
</feature>
<name>A0ABR3IT93_9AGAR</name>
<organism evidence="8 9">
    <name type="scientific">Hohenbuehelia grisea</name>
    <dbReference type="NCBI Taxonomy" id="104357"/>
    <lineage>
        <taxon>Eukaryota</taxon>
        <taxon>Fungi</taxon>
        <taxon>Dikarya</taxon>
        <taxon>Basidiomycota</taxon>
        <taxon>Agaricomycotina</taxon>
        <taxon>Agaricomycetes</taxon>
        <taxon>Agaricomycetidae</taxon>
        <taxon>Agaricales</taxon>
        <taxon>Pleurotineae</taxon>
        <taxon>Pleurotaceae</taxon>
        <taxon>Hohenbuehelia</taxon>
    </lineage>
</organism>
<feature type="domain" description="PAP-associated" evidence="6">
    <location>
        <begin position="450"/>
        <end position="510"/>
    </location>
</feature>
<feature type="compositionally biased region" description="Polar residues" evidence="5">
    <location>
        <begin position="76"/>
        <end position="87"/>
    </location>
</feature>
<evidence type="ECO:0000256" key="2">
    <source>
        <dbReference type="ARBA" id="ARBA00012388"/>
    </source>
</evidence>
<feature type="compositionally biased region" description="Low complexity" evidence="5">
    <location>
        <begin position="715"/>
        <end position="724"/>
    </location>
</feature>
<dbReference type="Gene3D" id="1.10.1410.10">
    <property type="match status" value="1"/>
</dbReference>
<dbReference type="Pfam" id="PF22600">
    <property type="entry name" value="MTPAP-like_central"/>
    <property type="match status" value="1"/>
</dbReference>
<proteinExistence type="inferred from homology"/>
<dbReference type="InterPro" id="IPR054708">
    <property type="entry name" value="MTPAP-like_central"/>
</dbReference>
<dbReference type="InterPro" id="IPR043519">
    <property type="entry name" value="NT_sf"/>
</dbReference>
<sequence>MGVRRKGRKKGVPITDGDFASPSQSSSSKPPSRAASKPRSKGGRSAPQSTAPSPPSPRSPSPTLNLVNAEPGPSRLANSRSKDSTPLAQVAAPARKSTSAKGKMRAPDVAGFNEEADFISFDAVSPSESADGVTDSRTTRPNGNEPRADRKPSRSPSPPRRERRRGGDHSRSRSPSRRKRRSPDVEPENPRKRDPSPPQRPTGYAREWDRGKRARSPEPRMRYDASDGRLDSGKAPWADGIGWDKCNNVAEMLHTEVEAFVKWVSPTPVEDEIRGLIVQQVTAAVCKGFPDASVLPFGSFATKLYLPLGDIDLVILSDSMAYSSKDTVLQSLAHVLKRAGITDRVTIVAKAKVPIVKFTSTHGRFNVDISVNQGNGVVSGQIINGFLRDMHAGGIALRALVLIAKAFLSQRSMNEVYTGGLGSYSIVCLAVSFLQMHPKIRRGEIDAEKNLGVLVMEFFELYGYYFNYAEVGISVRDGGTYFNKRERGWVNFSRNNFPMLSIEDPVETTNDISSGSYSFHRVRQSLAGAYNILRSTACQRADWLRARREGSLHTLASDSPEKMSILWKVMGITQETVNHRRLIEELYQSRTLHRVLGVQPKVAVVEMTSADGRLKAEPPRAASKPDSRHARSVQAAWEEADKAGYGDDEDEDIHRRSRKSATRGSDDDEEDEGRYRIGRDPPRKRRRTGGEHDQHTVYFVDDDDGSSMNEALAYASDSSSDDAALPPQAMPSRNGKPNSGAKRSYWLSKAMEVGKGSDGSLSG</sequence>
<comment type="similarity">
    <text evidence="1">Belongs to the DNA polymerase type-B-like family.</text>
</comment>
<evidence type="ECO:0000256" key="1">
    <source>
        <dbReference type="ARBA" id="ARBA00008593"/>
    </source>
</evidence>
<gene>
    <name evidence="8" type="ORF">HGRIS_012700</name>
</gene>
<dbReference type="InterPro" id="IPR002058">
    <property type="entry name" value="PAP_assoc"/>
</dbReference>
<dbReference type="CDD" id="cd05402">
    <property type="entry name" value="NT_PAP_TUTase"/>
    <property type="match status" value="1"/>
</dbReference>
<dbReference type="PANTHER" id="PTHR23092:SF15">
    <property type="entry name" value="INACTIVE NON-CANONICAL POLY(A) RNA POLYMERASE PROTEIN TRF4-2-RELATED"/>
    <property type="match status" value="1"/>
</dbReference>
<dbReference type="InterPro" id="IPR045862">
    <property type="entry name" value="Trf4-like"/>
</dbReference>
<evidence type="ECO:0000256" key="3">
    <source>
        <dbReference type="ARBA" id="ARBA00022723"/>
    </source>
</evidence>
<evidence type="ECO:0000256" key="4">
    <source>
        <dbReference type="ARBA" id="ARBA00022842"/>
    </source>
</evidence>
<keyword evidence="3" id="KW-0479">Metal-binding</keyword>
<keyword evidence="9" id="KW-1185">Reference proteome</keyword>
<dbReference type="Gene3D" id="3.30.460.10">
    <property type="entry name" value="Beta Polymerase, domain 2"/>
    <property type="match status" value="1"/>
</dbReference>
<dbReference type="Proteomes" id="UP001556367">
    <property type="component" value="Unassembled WGS sequence"/>
</dbReference>
<dbReference type="Pfam" id="PF03828">
    <property type="entry name" value="PAP_assoc"/>
    <property type="match status" value="1"/>
</dbReference>
<keyword evidence="4" id="KW-0460">Magnesium</keyword>
<feature type="compositionally biased region" description="Basic and acidic residues" evidence="5">
    <location>
        <begin position="612"/>
        <end position="629"/>
    </location>
</feature>
<evidence type="ECO:0000313" key="8">
    <source>
        <dbReference type="EMBL" id="KAL0946483.1"/>
    </source>
</evidence>
<dbReference type="SUPFAM" id="SSF81631">
    <property type="entry name" value="PAP/OAS1 substrate-binding domain"/>
    <property type="match status" value="1"/>
</dbReference>
<protein>
    <recommendedName>
        <fullName evidence="2">polynucleotide adenylyltransferase</fullName>
        <ecNumber evidence="2">2.7.7.19</ecNumber>
    </recommendedName>
</protein>
<comment type="caution">
    <text evidence="8">The sequence shown here is derived from an EMBL/GenBank/DDBJ whole genome shotgun (WGS) entry which is preliminary data.</text>
</comment>
<feature type="compositionally biased region" description="Basic residues" evidence="5">
    <location>
        <begin position="1"/>
        <end position="11"/>
    </location>
</feature>